<dbReference type="Proteomes" id="UP000272942">
    <property type="component" value="Unassembled WGS sequence"/>
</dbReference>
<evidence type="ECO:0000313" key="3">
    <source>
        <dbReference type="Proteomes" id="UP000272942"/>
    </source>
</evidence>
<keyword evidence="3" id="KW-1185">Reference proteome</keyword>
<dbReference type="AlphaFoldDB" id="A0A183AVD0"/>
<gene>
    <name evidence="2" type="ORF">ECPE_LOCUS10915</name>
</gene>
<evidence type="ECO:0000256" key="1">
    <source>
        <dbReference type="SAM" id="MobiDB-lite"/>
    </source>
</evidence>
<feature type="region of interest" description="Disordered" evidence="1">
    <location>
        <begin position="75"/>
        <end position="103"/>
    </location>
</feature>
<dbReference type="OrthoDB" id="6152580at2759"/>
<feature type="compositionally biased region" description="Polar residues" evidence="1">
    <location>
        <begin position="10"/>
        <end position="29"/>
    </location>
</feature>
<proteinExistence type="predicted"/>
<reference evidence="2 3" key="2">
    <citation type="submission" date="2018-11" db="EMBL/GenBank/DDBJ databases">
        <authorList>
            <consortium name="Pathogen Informatics"/>
        </authorList>
    </citation>
    <scope>NUCLEOTIDE SEQUENCE [LARGE SCALE GENOMIC DNA]</scope>
    <source>
        <strain evidence="2 3">Egypt</strain>
    </source>
</reference>
<protein>
    <submittedName>
        <fullName evidence="4">BRCT domain-containing protein</fullName>
    </submittedName>
</protein>
<feature type="region of interest" description="Disordered" evidence="1">
    <location>
        <begin position="130"/>
        <end position="195"/>
    </location>
</feature>
<name>A0A183AVD0_9TREM</name>
<accession>A0A183AVD0</accession>
<evidence type="ECO:0000313" key="4">
    <source>
        <dbReference type="WBParaSite" id="ECPE_0001094901-mRNA-1"/>
    </source>
</evidence>
<organism evidence="4">
    <name type="scientific">Echinostoma caproni</name>
    <dbReference type="NCBI Taxonomy" id="27848"/>
    <lineage>
        <taxon>Eukaryota</taxon>
        <taxon>Metazoa</taxon>
        <taxon>Spiralia</taxon>
        <taxon>Lophotrochozoa</taxon>
        <taxon>Platyhelminthes</taxon>
        <taxon>Trematoda</taxon>
        <taxon>Digenea</taxon>
        <taxon>Plagiorchiida</taxon>
        <taxon>Echinostomata</taxon>
        <taxon>Echinostomatoidea</taxon>
        <taxon>Echinostomatidae</taxon>
        <taxon>Echinostoma</taxon>
    </lineage>
</organism>
<feature type="region of interest" description="Disordered" evidence="1">
    <location>
        <begin position="1"/>
        <end position="37"/>
    </location>
</feature>
<sequence length="195" mass="21891">MGERNETIPAAQNPTNKPNTFREQSQSATKVIPPWAVDVPETRRTHFASTPHIHQASNGRSEIRTRAPLISLYRGEAPQRSKSQNEINRASRPPHGGGLFQVHTSTRRAPYYVIHPEWLSEAMTIRQLELSPRPSAPTSLIGLPNSRKTLEARSNWSNQSKQLNPTNPHSESKSAPVTRCRSMPSKPLNPITWEP</sequence>
<dbReference type="WBParaSite" id="ECPE_0001094901-mRNA-1">
    <property type="protein sequence ID" value="ECPE_0001094901-mRNA-1"/>
    <property type="gene ID" value="ECPE_0001094901"/>
</dbReference>
<dbReference type="EMBL" id="UZAN01049901">
    <property type="protein sequence ID" value="VDP87814.1"/>
    <property type="molecule type" value="Genomic_DNA"/>
</dbReference>
<reference evidence="4" key="1">
    <citation type="submission" date="2016-06" db="UniProtKB">
        <authorList>
            <consortium name="WormBaseParasite"/>
        </authorList>
    </citation>
    <scope>IDENTIFICATION</scope>
</reference>
<feature type="compositionally biased region" description="Polar residues" evidence="1">
    <location>
        <begin position="152"/>
        <end position="175"/>
    </location>
</feature>
<evidence type="ECO:0000313" key="2">
    <source>
        <dbReference type="EMBL" id="VDP87814.1"/>
    </source>
</evidence>